<dbReference type="PANTHER" id="PTHR42783">
    <property type="entry name" value="GLUTAMATE SYNTHASE [NADPH] SMALL CHAIN"/>
    <property type="match status" value="1"/>
</dbReference>
<dbReference type="Proteomes" id="UP000317010">
    <property type="component" value="Unassembled WGS sequence"/>
</dbReference>
<dbReference type="SUPFAM" id="SSF50692">
    <property type="entry name" value="ADC-like"/>
    <property type="match status" value="1"/>
</dbReference>
<dbReference type="PANTHER" id="PTHR42783:SF3">
    <property type="entry name" value="GLUTAMATE SYNTHASE [NADPH] SMALL CHAIN-RELATED"/>
    <property type="match status" value="1"/>
</dbReference>
<feature type="domain" description="4Fe-4S ferredoxin-type" evidence="2">
    <location>
        <begin position="762"/>
        <end position="792"/>
    </location>
</feature>
<sequence>MDSNKKYWKGLEELNKTPEFVELNKNEFAEPIPIEDVLTGGGLGGRTPRRDFLKALGFGVGAVTLAACQKVPVHKSIPYLIKPEDVVPGVPNYYTSTYEGNAILVKTREGRPIKIEGNPNDLLSKGGVSAQAQASVLDLYDVNRLKNPLKDGADLSWNGVDEFVKAELAAIKASGKAIRIITSTISSPSSLAVIADFVTQFPTTKHINYDAVSYTGIIQANQNSFGKAVLPHYNFDKADVIVSFGADFLGTWISPEEFTRQYVQNRNSKSLQNKKMSRHIQFETGMSLTGSNADVRIPIKPSEEGPALIALYNAVSGSTLPGTKKLSNSNAEKAIAIVSKELIAAKGKALVVAGSNDVATQVLVNAINSLLGSYGTTIDLENPSYQYAGNDAEFVEFVNELNRGEVGAVFFLNANPVYDYFKSQDVVNGLKKTRLKVSFSNFSDETASLCNVIAPASYYLESWGDNNALEGYYTIQQPAINPVYDTREAEHSFLVWSDNATKDYYSYVKNNWDKNLLAKGGLSGQSGWESLLQTGFVKVADKPAGSYTFSRDLNAVAQTILDHSTALTTDGGKFEVQLYQSVAMRDGKRANNPWLQELPDPVSKVTWDNYAAMSPSDMKKLGYQGGDVIKVDANGYSVTLPVLSQPGQTQGTISVAVGYGRTKVGPVGINVGKNAFPFFSLRNGTFQTSAVAVLTSTGENSPLAQTQTHHSIEGRNSIIKEATFTEYLKNPAAGSGKEGGDHKDYNENSLFWQKYDHPQYNWVMAIDLNACTGCGACVVACNAENNVPVVGKDEVRRRREMHWIRIDRYYSFNDNGETSVTKETEIAKLEDLDHVKVVYQPMLCQHCEHAPCETVCPVLATVHSSEGLNHMAYNRCVGTRYCANNCPYKVRRFNWFNYWNDSRFDNYLNNEHTQLVLNPDVTTRFRGVMEKCSMCIQRIQAGKLKAKIEKRSLKDGDIKMACQQTCSANAIVFGNSNDPDSEVSKALRSERTYYVLEELNVQPGVGYQTKIRNISELEA</sequence>
<evidence type="ECO:0000256" key="1">
    <source>
        <dbReference type="ARBA" id="ARBA00022723"/>
    </source>
</evidence>
<dbReference type="Gene3D" id="2.40.40.20">
    <property type="match status" value="1"/>
</dbReference>
<comment type="caution">
    <text evidence="3">The sequence shown here is derived from an EMBL/GenBank/DDBJ whole genome shotgun (WGS) entry which is preliminary data.</text>
</comment>
<dbReference type="NCBIfam" id="TIGR04519">
    <property type="entry name" value="MoCo_extend_TAT"/>
    <property type="match status" value="1"/>
</dbReference>
<keyword evidence="1" id="KW-0479">Metal-binding</keyword>
<dbReference type="CDD" id="cd10551">
    <property type="entry name" value="PsrB"/>
    <property type="match status" value="1"/>
</dbReference>
<dbReference type="Gene3D" id="2.20.25.90">
    <property type="entry name" value="ADC-like domains"/>
    <property type="match status" value="1"/>
</dbReference>
<accession>A0A562U412</accession>
<dbReference type="GO" id="GO:0016491">
    <property type="term" value="F:oxidoreductase activity"/>
    <property type="evidence" value="ECO:0007669"/>
    <property type="project" value="InterPro"/>
</dbReference>
<name>A0A562U412_9SPHI</name>
<gene>
    <name evidence="3" type="ORF">JN11_02502</name>
</gene>
<dbReference type="OrthoDB" id="9779457at2"/>
<feature type="domain" description="4Fe-4S ferredoxin-type" evidence="2">
    <location>
        <begin position="867"/>
        <end position="896"/>
    </location>
</feature>
<dbReference type="Gene3D" id="3.30.70.20">
    <property type="match status" value="2"/>
</dbReference>
<dbReference type="InterPro" id="IPR017896">
    <property type="entry name" value="4Fe4S_Fe-S-bd"/>
</dbReference>
<dbReference type="Gene3D" id="3.40.50.740">
    <property type="match status" value="1"/>
</dbReference>
<dbReference type="SUPFAM" id="SSF54862">
    <property type="entry name" value="4Fe-4S ferredoxins"/>
    <property type="match status" value="1"/>
</dbReference>
<evidence type="ECO:0000313" key="3">
    <source>
        <dbReference type="EMBL" id="TWJ00087.1"/>
    </source>
</evidence>
<dbReference type="EMBL" id="VLLI01000006">
    <property type="protein sequence ID" value="TWJ00087.1"/>
    <property type="molecule type" value="Genomic_DNA"/>
</dbReference>
<evidence type="ECO:0000259" key="2">
    <source>
        <dbReference type="PROSITE" id="PS51379"/>
    </source>
</evidence>
<dbReference type="GO" id="GO:0046872">
    <property type="term" value="F:metal ion binding"/>
    <property type="evidence" value="ECO:0007669"/>
    <property type="project" value="UniProtKB-KW"/>
</dbReference>
<protein>
    <submittedName>
        <fullName evidence="3">Molybdopterin-containing oxidoreductase family iron-sulfur binding subunit</fullName>
    </submittedName>
</protein>
<dbReference type="RefSeq" id="WP_144912927.1">
    <property type="nucleotide sequence ID" value="NZ_VLLI01000006.1"/>
</dbReference>
<reference evidence="3 4" key="1">
    <citation type="submission" date="2019-07" db="EMBL/GenBank/DDBJ databases">
        <title>Genomic Encyclopedia of Archaeal and Bacterial Type Strains, Phase II (KMG-II): from individual species to whole genera.</title>
        <authorList>
            <person name="Goeker M."/>
        </authorList>
    </citation>
    <scope>NUCLEOTIDE SEQUENCE [LARGE SCALE GENOMIC DNA]</scope>
    <source>
        <strain evidence="3 4">ATCC BAA-1854</strain>
    </source>
</reference>
<dbReference type="PROSITE" id="PS51379">
    <property type="entry name" value="4FE4S_FER_2"/>
    <property type="match status" value="2"/>
</dbReference>
<dbReference type="SUPFAM" id="SSF53706">
    <property type="entry name" value="Formate dehydrogenase/DMSO reductase, domains 1-3"/>
    <property type="match status" value="1"/>
</dbReference>
<keyword evidence="4" id="KW-1185">Reference proteome</keyword>
<dbReference type="CDD" id="cd02784">
    <property type="entry name" value="MopB_CT_PHLH"/>
    <property type="match status" value="1"/>
</dbReference>
<dbReference type="InterPro" id="IPR030948">
    <property type="entry name" value="TAT_var_transloc_signal_dom"/>
</dbReference>
<evidence type="ECO:0000313" key="4">
    <source>
        <dbReference type="Proteomes" id="UP000317010"/>
    </source>
</evidence>
<dbReference type="InterPro" id="IPR009010">
    <property type="entry name" value="Asp_de-COase-like_dom_sf"/>
</dbReference>
<dbReference type="Pfam" id="PF12838">
    <property type="entry name" value="Fer4_7"/>
    <property type="match status" value="1"/>
</dbReference>
<organism evidence="3 4">
    <name type="scientific">Mucilaginibacter frigoritolerans</name>
    <dbReference type="NCBI Taxonomy" id="652788"/>
    <lineage>
        <taxon>Bacteria</taxon>
        <taxon>Pseudomonadati</taxon>
        <taxon>Bacteroidota</taxon>
        <taxon>Sphingobacteriia</taxon>
        <taxon>Sphingobacteriales</taxon>
        <taxon>Sphingobacteriaceae</taxon>
        <taxon>Mucilaginibacter</taxon>
    </lineage>
</organism>
<proteinExistence type="predicted"/>
<dbReference type="Pfam" id="PF00384">
    <property type="entry name" value="Molybdopterin"/>
    <property type="match status" value="1"/>
</dbReference>
<dbReference type="AlphaFoldDB" id="A0A562U412"/>
<dbReference type="Gene3D" id="3.30.2070.10">
    <property type="entry name" value="Formate dehydrogenase/DMSO reductase"/>
    <property type="match status" value="1"/>
</dbReference>
<dbReference type="InterPro" id="IPR006656">
    <property type="entry name" value="Mopterin_OxRdtase"/>
</dbReference>